<feature type="region of interest" description="Disordered" evidence="1">
    <location>
        <begin position="1"/>
        <end position="31"/>
    </location>
</feature>
<organism evidence="2">
    <name type="scientific">freshwater metagenome</name>
    <dbReference type="NCBI Taxonomy" id="449393"/>
    <lineage>
        <taxon>unclassified sequences</taxon>
        <taxon>metagenomes</taxon>
        <taxon>ecological metagenomes</taxon>
    </lineage>
</organism>
<dbReference type="EMBL" id="CAFBMM010000063">
    <property type="protein sequence ID" value="CAB4911613.1"/>
    <property type="molecule type" value="Genomic_DNA"/>
</dbReference>
<name>A0A6J6RLS4_9ZZZZ</name>
<dbReference type="EMBL" id="CAFBPQ010000068">
    <property type="protein sequence ID" value="CAB5031974.1"/>
    <property type="molecule type" value="Genomic_DNA"/>
</dbReference>
<gene>
    <name evidence="2" type="ORF">UFOPK2683_00665</name>
    <name evidence="3" type="ORF">UFOPK3605_01151</name>
    <name evidence="4" type="ORF">UFOPK3897_00874</name>
    <name evidence="5" type="ORF">UFOPK4121_01475</name>
</gene>
<evidence type="ECO:0000313" key="2">
    <source>
        <dbReference type="EMBL" id="CAB4721654.1"/>
    </source>
</evidence>
<evidence type="ECO:0000313" key="4">
    <source>
        <dbReference type="EMBL" id="CAB4977033.1"/>
    </source>
</evidence>
<accession>A0A6J6RLS4</accession>
<dbReference type="EMBL" id="CAEZYK010000029">
    <property type="protein sequence ID" value="CAB4721654.1"/>
    <property type="molecule type" value="Genomic_DNA"/>
</dbReference>
<evidence type="ECO:0000313" key="3">
    <source>
        <dbReference type="EMBL" id="CAB4911613.1"/>
    </source>
</evidence>
<sequence>MTKQLRLVETSLAMTRPTHAKTKKRSPAKRRTARVYTPWYLNDHTRQVGQLGVAAARRALAQSETKPQSSEPQRRAS</sequence>
<protein>
    <submittedName>
        <fullName evidence="2">Unannotated protein</fullName>
    </submittedName>
</protein>
<feature type="compositionally biased region" description="Polar residues" evidence="1">
    <location>
        <begin position="62"/>
        <end position="71"/>
    </location>
</feature>
<dbReference type="AlphaFoldDB" id="A0A6J6RLS4"/>
<dbReference type="EMBL" id="CAFBOF010000015">
    <property type="protein sequence ID" value="CAB4977033.1"/>
    <property type="molecule type" value="Genomic_DNA"/>
</dbReference>
<evidence type="ECO:0000313" key="5">
    <source>
        <dbReference type="EMBL" id="CAB5031974.1"/>
    </source>
</evidence>
<feature type="region of interest" description="Disordered" evidence="1">
    <location>
        <begin position="56"/>
        <end position="77"/>
    </location>
</feature>
<proteinExistence type="predicted"/>
<reference evidence="2" key="1">
    <citation type="submission" date="2020-05" db="EMBL/GenBank/DDBJ databases">
        <authorList>
            <person name="Chiriac C."/>
            <person name="Salcher M."/>
            <person name="Ghai R."/>
            <person name="Kavagutti S V."/>
        </authorList>
    </citation>
    <scope>NUCLEOTIDE SEQUENCE</scope>
</reference>
<evidence type="ECO:0000256" key="1">
    <source>
        <dbReference type="SAM" id="MobiDB-lite"/>
    </source>
</evidence>
<feature type="compositionally biased region" description="Basic residues" evidence="1">
    <location>
        <begin position="18"/>
        <end position="31"/>
    </location>
</feature>